<proteinExistence type="predicted"/>
<dbReference type="AlphaFoldDB" id="A0A195BHW2"/>
<dbReference type="Proteomes" id="UP000078540">
    <property type="component" value="Unassembled WGS sequence"/>
</dbReference>
<organism evidence="1 2">
    <name type="scientific">Atta colombica</name>
    <dbReference type="NCBI Taxonomy" id="520822"/>
    <lineage>
        <taxon>Eukaryota</taxon>
        <taxon>Metazoa</taxon>
        <taxon>Ecdysozoa</taxon>
        <taxon>Arthropoda</taxon>
        <taxon>Hexapoda</taxon>
        <taxon>Insecta</taxon>
        <taxon>Pterygota</taxon>
        <taxon>Neoptera</taxon>
        <taxon>Endopterygota</taxon>
        <taxon>Hymenoptera</taxon>
        <taxon>Apocrita</taxon>
        <taxon>Aculeata</taxon>
        <taxon>Formicoidea</taxon>
        <taxon>Formicidae</taxon>
        <taxon>Myrmicinae</taxon>
        <taxon>Atta</taxon>
    </lineage>
</organism>
<protein>
    <submittedName>
        <fullName evidence="1">Uncharacterized protein</fullName>
    </submittedName>
</protein>
<sequence length="74" mass="8253">MLIGSILVINFQVVQQRPVRLDPACGRASALHLHPVKCRKLVKAQAVMCRIASCINEGTREEDREKGQGEVREV</sequence>
<evidence type="ECO:0000313" key="1">
    <source>
        <dbReference type="EMBL" id="KYM83869.1"/>
    </source>
</evidence>
<keyword evidence="2" id="KW-1185">Reference proteome</keyword>
<gene>
    <name evidence="1" type="ORF">ALC53_05729</name>
</gene>
<name>A0A195BHW2_9HYME</name>
<reference evidence="1 2" key="1">
    <citation type="submission" date="2015-09" db="EMBL/GenBank/DDBJ databases">
        <title>Atta colombica WGS genome.</title>
        <authorList>
            <person name="Nygaard S."/>
            <person name="Hu H."/>
            <person name="Boomsma J."/>
            <person name="Zhang G."/>
        </authorList>
    </citation>
    <scope>NUCLEOTIDE SEQUENCE [LARGE SCALE GENOMIC DNA]</scope>
    <source>
        <strain evidence="1">Treedump-2</strain>
        <tissue evidence="1">Whole body</tissue>
    </source>
</reference>
<evidence type="ECO:0000313" key="2">
    <source>
        <dbReference type="Proteomes" id="UP000078540"/>
    </source>
</evidence>
<accession>A0A195BHW2</accession>
<dbReference type="EMBL" id="KQ976476">
    <property type="protein sequence ID" value="KYM83869.1"/>
    <property type="molecule type" value="Genomic_DNA"/>
</dbReference>